<evidence type="ECO:0000313" key="1">
    <source>
        <dbReference type="EMBL" id="PQB07790.1"/>
    </source>
</evidence>
<dbReference type="EMBL" id="MQUA01000013">
    <property type="protein sequence ID" value="PQB07790.1"/>
    <property type="molecule type" value="Genomic_DNA"/>
</dbReference>
<proteinExistence type="predicted"/>
<comment type="caution">
    <text evidence="1">The sequence shown here is derived from an EMBL/GenBank/DDBJ whole genome shotgun (WGS) entry which is preliminary data.</text>
</comment>
<dbReference type="OrthoDB" id="1139318at2"/>
<sequence length="96" mass="10736">MTTRKISTVKFTEKIKTILKTAKTSVTKANEYALNTTEEAITETISVASEWQQVVDKALKGGVKLLANQQNIIFDTLESYKNHFVSGKKRLGKIFA</sequence>
<accession>A0A2S7KYU7</accession>
<keyword evidence="2" id="KW-1185">Reference proteome</keyword>
<name>A0A2S7KYU7_9FLAO</name>
<organism evidence="1 2">
    <name type="scientific">Polaribacter filamentus</name>
    <dbReference type="NCBI Taxonomy" id="53483"/>
    <lineage>
        <taxon>Bacteria</taxon>
        <taxon>Pseudomonadati</taxon>
        <taxon>Bacteroidota</taxon>
        <taxon>Flavobacteriia</taxon>
        <taxon>Flavobacteriales</taxon>
        <taxon>Flavobacteriaceae</taxon>
    </lineage>
</organism>
<gene>
    <name evidence="1" type="ORF">BST83_11985</name>
</gene>
<dbReference type="AlphaFoldDB" id="A0A2S7KYU7"/>
<evidence type="ECO:0000313" key="2">
    <source>
        <dbReference type="Proteomes" id="UP000239522"/>
    </source>
</evidence>
<reference evidence="1 2" key="1">
    <citation type="submission" date="2016-11" db="EMBL/GenBank/DDBJ databases">
        <title>Trade-off between light-utilization and light-protection in marine flavobacteria.</title>
        <authorList>
            <person name="Kumagai Y."/>
        </authorList>
    </citation>
    <scope>NUCLEOTIDE SEQUENCE [LARGE SCALE GENOMIC DNA]</scope>
    <source>
        <strain evidence="1 2">ATCC 700397</strain>
    </source>
</reference>
<dbReference type="RefSeq" id="WP_104809995.1">
    <property type="nucleotide sequence ID" value="NZ_MQUA01000013.1"/>
</dbReference>
<protein>
    <submittedName>
        <fullName evidence="1">Uncharacterized protein</fullName>
    </submittedName>
</protein>
<dbReference type="Proteomes" id="UP000239522">
    <property type="component" value="Unassembled WGS sequence"/>
</dbReference>